<accession>A0A6H5GW37</accession>
<keyword evidence="3" id="KW-1185">Reference proteome</keyword>
<evidence type="ECO:0000313" key="3">
    <source>
        <dbReference type="Proteomes" id="UP000479000"/>
    </source>
</evidence>
<name>A0A6H5GW37_9HEMI</name>
<dbReference type="Proteomes" id="UP000479000">
    <property type="component" value="Unassembled WGS sequence"/>
</dbReference>
<protein>
    <submittedName>
        <fullName evidence="2">Uncharacterized protein</fullName>
    </submittedName>
</protein>
<organism evidence="2 3">
    <name type="scientific">Nesidiocoris tenuis</name>
    <dbReference type="NCBI Taxonomy" id="355587"/>
    <lineage>
        <taxon>Eukaryota</taxon>
        <taxon>Metazoa</taxon>
        <taxon>Ecdysozoa</taxon>
        <taxon>Arthropoda</taxon>
        <taxon>Hexapoda</taxon>
        <taxon>Insecta</taxon>
        <taxon>Pterygota</taxon>
        <taxon>Neoptera</taxon>
        <taxon>Paraneoptera</taxon>
        <taxon>Hemiptera</taxon>
        <taxon>Heteroptera</taxon>
        <taxon>Panheteroptera</taxon>
        <taxon>Cimicomorpha</taxon>
        <taxon>Miridae</taxon>
        <taxon>Dicyphina</taxon>
        <taxon>Nesidiocoris</taxon>
    </lineage>
</organism>
<feature type="region of interest" description="Disordered" evidence="1">
    <location>
        <begin position="20"/>
        <end position="85"/>
    </location>
</feature>
<sequence>MRKADDSTYTSLNISTTATEDHVKLRETSRKASTHSRPFKNLIPSCSRSSESNKCTNDPVGWAPRRQTGLQTSTGDPTFGERGRKNCIRKSSNIPQRESLHLRSSGSRAEKLQSEWTLNERDSLNTAMNAWAVGRTRGIDQPSATCRNRPTGRYEASRLFLAPRIGLVTPRRRFGARIFKSQRRRAYRNAGGRKSAIKRASRDWNSIQQVVGSERSRPTTLTLMYTSRRLIEVLKVRSAQKSHEKSPLRSIQHFEPLDCSFGMHSLETSRYGTVKISGIDLAKRMIK</sequence>
<feature type="compositionally biased region" description="Basic and acidic residues" evidence="1">
    <location>
        <begin position="20"/>
        <end position="30"/>
    </location>
</feature>
<gene>
    <name evidence="2" type="ORF">NTEN_LOCUS10986</name>
</gene>
<reference evidence="2 3" key="1">
    <citation type="submission" date="2020-02" db="EMBL/GenBank/DDBJ databases">
        <authorList>
            <person name="Ferguson B K."/>
        </authorList>
    </citation>
    <scope>NUCLEOTIDE SEQUENCE [LARGE SCALE GENOMIC DNA]</scope>
</reference>
<evidence type="ECO:0000256" key="1">
    <source>
        <dbReference type="SAM" id="MobiDB-lite"/>
    </source>
</evidence>
<dbReference type="EMBL" id="CADCXU010016525">
    <property type="protein sequence ID" value="CAB0005509.1"/>
    <property type="molecule type" value="Genomic_DNA"/>
</dbReference>
<dbReference type="AlphaFoldDB" id="A0A6H5GW37"/>
<feature type="compositionally biased region" description="Polar residues" evidence="1">
    <location>
        <begin position="44"/>
        <end position="56"/>
    </location>
</feature>
<proteinExistence type="predicted"/>
<evidence type="ECO:0000313" key="2">
    <source>
        <dbReference type="EMBL" id="CAB0005509.1"/>
    </source>
</evidence>